<evidence type="ECO:0000313" key="2">
    <source>
        <dbReference type="EMBL" id="KVE25766.1"/>
    </source>
</evidence>
<dbReference type="EMBL" id="LOWA01000037">
    <property type="protein sequence ID" value="KVE25766.1"/>
    <property type="molecule type" value="Genomic_DNA"/>
</dbReference>
<keyword evidence="3" id="KW-1185">Reference proteome</keyword>
<feature type="transmembrane region" description="Helical" evidence="1">
    <location>
        <begin position="65"/>
        <end position="86"/>
    </location>
</feature>
<dbReference type="RefSeq" id="WP_059518838.1">
    <property type="nucleotide sequence ID" value="NZ_LOWA01000037.1"/>
</dbReference>
<feature type="transmembrane region" description="Helical" evidence="1">
    <location>
        <begin position="12"/>
        <end position="30"/>
    </location>
</feature>
<dbReference type="Proteomes" id="UP000062788">
    <property type="component" value="Unassembled WGS sequence"/>
</dbReference>
<dbReference type="AlphaFoldDB" id="A0A103DZS6"/>
<gene>
    <name evidence="2" type="ORF">WS67_17885</name>
</gene>
<feature type="transmembrane region" description="Helical" evidence="1">
    <location>
        <begin position="156"/>
        <end position="173"/>
    </location>
</feature>
<evidence type="ECO:0000313" key="3">
    <source>
        <dbReference type="Proteomes" id="UP000062788"/>
    </source>
</evidence>
<comment type="caution">
    <text evidence="2">The sequence shown here is derived from an EMBL/GenBank/DDBJ whole genome shotgun (WGS) entry which is preliminary data.</text>
</comment>
<organism evidence="2 3">
    <name type="scientific">Burkholderia singularis</name>
    <dbReference type="NCBI Taxonomy" id="1503053"/>
    <lineage>
        <taxon>Bacteria</taxon>
        <taxon>Pseudomonadati</taxon>
        <taxon>Pseudomonadota</taxon>
        <taxon>Betaproteobacteria</taxon>
        <taxon>Burkholderiales</taxon>
        <taxon>Burkholderiaceae</taxon>
        <taxon>Burkholderia</taxon>
        <taxon>pseudomallei group</taxon>
    </lineage>
</organism>
<feature type="transmembrane region" description="Helical" evidence="1">
    <location>
        <begin position="42"/>
        <end position="58"/>
    </location>
</feature>
<keyword evidence="1" id="KW-1133">Transmembrane helix</keyword>
<dbReference type="OrthoDB" id="9000460at2"/>
<sequence>MTPSRHPLTDYLLHASNFLPAIVFLFYGRLGPGQPDERWTHAFLIGGVLALAHGAWLLRRAERNSIAIGVDLFLVIGALLALVSPAGSRLWGEELGPAAMLVCVLAVGVALTAWSAGGFVDGACAEHQRVRALSFVMIVATVVALGVSIAMRHSPLWGGVVPLIALVVVRGRLRRQLAQVH</sequence>
<keyword evidence="1" id="KW-0472">Membrane</keyword>
<evidence type="ECO:0000256" key="1">
    <source>
        <dbReference type="SAM" id="Phobius"/>
    </source>
</evidence>
<proteinExistence type="predicted"/>
<keyword evidence="1" id="KW-0812">Transmembrane</keyword>
<protein>
    <submittedName>
        <fullName evidence="2">Permease</fullName>
    </submittedName>
</protein>
<reference evidence="2 3" key="1">
    <citation type="submission" date="2015-11" db="EMBL/GenBank/DDBJ databases">
        <title>Expanding the genomic diversity of Burkholderia species for the development of highly accurate diagnostics.</title>
        <authorList>
            <person name="Sahl J."/>
            <person name="Keim P."/>
            <person name="Wagner D."/>
        </authorList>
    </citation>
    <scope>NUCLEOTIDE SEQUENCE [LARGE SCALE GENOMIC DNA]</scope>
    <source>
        <strain evidence="2 3">TSV85</strain>
    </source>
</reference>
<accession>A0A103DZS6</accession>
<feature type="transmembrane region" description="Helical" evidence="1">
    <location>
        <begin position="98"/>
        <end position="120"/>
    </location>
</feature>
<name>A0A103DZS6_9BURK</name>
<feature type="transmembrane region" description="Helical" evidence="1">
    <location>
        <begin position="132"/>
        <end position="150"/>
    </location>
</feature>